<evidence type="ECO:0000313" key="6">
    <source>
        <dbReference type="Proteomes" id="UP000198539"/>
    </source>
</evidence>
<dbReference type="InterPro" id="IPR000843">
    <property type="entry name" value="HTH_LacI"/>
</dbReference>
<feature type="domain" description="HTH lacI-type" evidence="4">
    <location>
        <begin position="6"/>
        <end position="49"/>
    </location>
</feature>
<dbReference type="Pfam" id="PF13377">
    <property type="entry name" value="Peripla_BP_3"/>
    <property type="match status" value="1"/>
</dbReference>
<proteinExistence type="predicted"/>
<dbReference type="SUPFAM" id="SSF53822">
    <property type="entry name" value="Periplasmic binding protein-like I"/>
    <property type="match status" value="1"/>
</dbReference>
<dbReference type="GO" id="GO:0000976">
    <property type="term" value="F:transcription cis-regulatory region binding"/>
    <property type="evidence" value="ECO:0007669"/>
    <property type="project" value="TreeGrafter"/>
</dbReference>
<dbReference type="AlphaFoldDB" id="A0A1H3CYT2"/>
<dbReference type="PANTHER" id="PTHR30146">
    <property type="entry name" value="LACI-RELATED TRANSCRIPTIONAL REPRESSOR"/>
    <property type="match status" value="1"/>
</dbReference>
<dbReference type="CDD" id="cd01392">
    <property type="entry name" value="HTH_LacI"/>
    <property type="match status" value="1"/>
</dbReference>
<dbReference type="OrthoDB" id="60111at2"/>
<dbReference type="RefSeq" id="WP_092891582.1">
    <property type="nucleotide sequence ID" value="NZ_CP061498.1"/>
</dbReference>
<dbReference type="Pfam" id="PF00356">
    <property type="entry name" value="LacI"/>
    <property type="match status" value="1"/>
</dbReference>
<keyword evidence="6" id="KW-1185">Reference proteome</keyword>
<protein>
    <submittedName>
        <fullName evidence="5">Transcriptional regulator, LacI family</fullName>
    </submittedName>
</protein>
<gene>
    <name evidence="5" type="ORF">SAMN04488238_11125</name>
</gene>
<dbReference type="InterPro" id="IPR046335">
    <property type="entry name" value="LacI/GalR-like_sensor"/>
</dbReference>
<dbReference type="GO" id="GO:0003700">
    <property type="term" value="F:DNA-binding transcription factor activity"/>
    <property type="evidence" value="ECO:0007669"/>
    <property type="project" value="TreeGrafter"/>
</dbReference>
<dbReference type="InterPro" id="IPR010982">
    <property type="entry name" value="Lambda_DNA-bd_dom_sf"/>
</dbReference>
<dbReference type="Gene3D" id="3.40.50.2300">
    <property type="match status" value="2"/>
</dbReference>
<evidence type="ECO:0000256" key="3">
    <source>
        <dbReference type="ARBA" id="ARBA00023163"/>
    </source>
</evidence>
<accession>A0A1H3CYT2</accession>
<evidence type="ECO:0000313" key="5">
    <source>
        <dbReference type="EMBL" id="SDX59285.1"/>
    </source>
</evidence>
<dbReference type="InterPro" id="IPR028082">
    <property type="entry name" value="Peripla_BP_I"/>
</dbReference>
<keyword evidence="1" id="KW-0805">Transcription regulation</keyword>
<reference evidence="5 6" key="1">
    <citation type="submission" date="2016-10" db="EMBL/GenBank/DDBJ databases">
        <authorList>
            <person name="de Groot N.N."/>
        </authorList>
    </citation>
    <scope>NUCLEOTIDE SEQUENCE [LARGE SCALE GENOMIC DNA]</scope>
    <source>
        <strain evidence="5 6">CGMCC 1.8894</strain>
    </source>
</reference>
<dbReference type="EMBL" id="FNOM01000011">
    <property type="protein sequence ID" value="SDX59285.1"/>
    <property type="molecule type" value="Genomic_DNA"/>
</dbReference>
<dbReference type="PROSITE" id="PS50932">
    <property type="entry name" value="HTH_LACI_2"/>
    <property type="match status" value="1"/>
</dbReference>
<dbReference type="CDD" id="cd06267">
    <property type="entry name" value="PBP1_LacI_sugar_binding-like"/>
    <property type="match status" value="1"/>
</dbReference>
<dbReference type="SMART" id="SM00354">
    <property type="entry name" value="HTH_LACI"/>
    <property type="match status" value="1"/>
</dbReference>
<dbReference type="STRING" id="564137.SAMN04488238_11125"/>
<dbReference type="PANTHER" id="PTHR30146:SF155">
    <property type="entry name" value="ALANINE RACEMASE"/>
    <property type="match status" value="1"/>
</dbReference>
<keyword evidence="3" id="KW-0804">Transcription</keyword>
<organism evidence="5 6">
    <name type="scientific">Roseicitreum antarcticum</name>
    <dbReference type="NCBI Taxonomy" id="564137"/>
    <lineage>
        <taxon>Bacteria</taxon>
        <taxon>Pseudomonadati</taxon>
        <taxon>Pseudomonadota</taxon>
        <taxon>Alphaproteobacteria</taxon>
        <taxon>Rhodobacterales</taxon>
        <taxon>Paracoccaceae</taxon>
        <taxon>Roseicitreum</taxon>
    </lineage>
</organism>
<dbReference type="Gene3D" id="1.10.260.40">
    <property type="entry name" value="lambda repressor-like DNA-binding domains"/>
    <property type="match status" value="1"/>
</dbReference>
<keyword evidence="2" id="KW-0238">DNA-binding</keyword>
<evidence type="ECO:0000259" key="4">
    <source>
        <dbReference type="PROSITE" id="PS50932"/>
    </source>
</evidence>
<name>A0A1H3CYT2_9RHOB</name>
<sequence length="343" mass="36094">MSNGRIRMEDLAARCGVSVATVSRVLADKPGVRADLRAQVRDMAATLGYAMSSGVAGKTAVLVASRAAMVDAARSQFTLHVLEGMQNRAAALGMNLETRTMADDFSDTFQSGDGAAGYLLLTPDSDAQIAFAADIGKPVILVNVDDPMMRLSSVAPCNRTAADRATDHLIRQGHRRILFLTRPGRRTIERRREGWADRIAAEGLSPDPDLVLEVDDWRPELAAQAIHARLARGARDFTAILAAGDSLAIGALIALAEAGVSVPDDVSVMGFDGLPQCALQSPALSSVEIPMGAIGALALDLLRDSLIGGETPARRVELACRIVDRASVGPVRTLPGAALKGVV</sequence>
<dbReference type="SUPFAM" id="SSF47413">
    <property type="entry name" value="lambda repressor-like DNA-binding domains"/>
    <property type="match status" value="1"/>
</dbReference>
<evidence type="ECO:0000256" key="2">
    <source>
        <dbReference type="ARBA" id="ARBA00023125"/>
    </source>
</evidence>
<dbReference type="Proteomes" id="UP000198539">
    <property type="component" value="Unassembled WGS sequence"/>
</dbReference>
<evidence type="ECO:0000256" key="1">
    <source>
        <dbReference type="ARBA" id="ARBA00023015"/>
    </source>
</evidence>